<comment type="caution">
    <text evidence="1">The sequence shown here is derived from an EMBL/GenBank/DDBJ whole genome shotgun (WGS) entry which is preliminary data.</text>
</comment>
<proteinExistence type="predicted"/>
<evidence type="ECO:0000313" key="2">
    <source>
        <dbReference type="Proteomes" id="UP001160390"/>
    </source>
</evidence>
<dbReference type="EMBL" id="CABFNP030000416">
    <property type="protein sequence ID" value="CAI6013852.1"/>
    <property type="molecule type" value="Genomic_DNA"/>
</dbReference>
<sequence>MTPRNARVIVVEFPHSPLEPFRHYECITDAQTSNGTPAIWELSRIKKDNKLFYEPRTDWANDVGLSNEPLPLADIDHIAVLKPILNGTPTPMPNWMNRAWNDRPSRRLAAWEQHLVYVCNFLTKAARANNDSWHEFSELSAMQDVMLYGKEHDYSGCMHLVTLETLRKISDNCAFTTKVLAKIITGWPIGRRSEK</sequence>
<dbReference type="Proteomes" id="UP001160390">
    <property type="component" value="Unassembled WGS sequence"/>
</dbReference>
<dbReference type="AlphaFoldDB" id="A0AA35LP11"/>
<protein>
    <submittedName>
        <fullName evidence="1">Uncharacterized protein</fullName>
    </submittedName>
</protein>
<name>A0AA35LP11_9HYPO</name>
<evidence type="ECO:0000313" key="1">
    <source>
        <dbReference type="EMBL" id="CAI6013852.1"/>
    </source>
</evidence>
<keyword evidence="2" id="KW-1185">Reference proteome</keyword>
<reference evidence="1" key="1">
    <citation type="submission" date="2023-01" db="EMBL/GenBank/DDBJ databases">
        <authorList>
            <person name="Piombo E."/>
        </authorList>
    </citation>
    <scope>NUCLEOTIDE SEQUENCE</scope>
</reference>
<organism evidence="1 2">
    <name type="scientific">Clonostachys chloroleuca</name>
    <dbReference type="NCBI Taxonomy" id="1926264"/>
    <lineage>
        <taxon>Eukaryota</taxon>
        <taxon>Fungi</taxon>
        <taxon>Dikarya</taxon>
        <taxon>Ascomycota</taxon>
        <taxon>Pezizomycotina</taxon>
        <taxon>Sordariomycetes</taxon>
        <taxon>Hypocreomycetidae</taxon>
        <taxon>Hypocreales</taxon>
        <taxon>Bionectriaceae</taxon>
        <taxon>Clonostachys</taxon>
    </lineage>
</organism>
<accession>A0AA35LP11</accession>
<gene>
    <name evidence="1" type="ORF">CCHLO57077_00017435</name>
</gene>